<dbReference type="Proteomes" id="UP001371456">
    <property type="component" value="Unassembled WGS sequence"/>
</dbReference>
<protein>
    <recommendedName>
        <fullName evidence="19">Protein kinase domain-containing protein</fullName>
    </recommendedName>
</protein>
<evidence type="ECO:0000256" key="3">
    <source>
        <dbReference type="ARBA" id="ARBA00008684"/>
    </source>
</evidence>
<organism evidence="20 21">
    <name type="scientific">Solanum bulbocastanum</name>
    <name type="common">Wild potato</name>
    <dbReference type="NCBI Taxonomy" id="147425"/>
    <lineage>
        <taxon>Eukaryota</taxon>
        <taxon>Viridiplantae</taxon>
        <taxon>Streptophyta</taxon>
        <taxon>Embryophyta</taxon>
        <taxon>Tracheophyta</taxon>
        <taxon>Spermatophyta</taxon>
        <taxon>Magnoliopsida</taxon>
        <taxon>eudicotyledons</taxon>
        <taxon>Gunneridae</taxon>
        <taxon>Pentapetalae</taxon>
        <taxon>asterids</taxon>
        <taxon>lamiids</taxon>
        <taxon>Solanales</taxon>
        <taxon>Solanaceae</taxon>
        <taxon>Solanoideae</taxon>
        <taxon>Solaneae</taxon>
        <taxon>Solanum</taxon>
    </lineage>
</organism>
<keyword evidence="13 17" id="KW-0472">Membrane</keyword>
<dbReference type="InterPro" id="IPR013210">
    <property type="entry name" value="LRR_N_plant-typ"/>
</dbReference>
<keyword evidence="5" id="KW-0808">Transferase</keyword>
<feature type="signal peptide" evidence="18">
    <location>
        <begin position="1"/>
        <end position="21"/>
    </location>
</feature>
<evidence type="ECO:0000256" key="2">
    <source>
        <dbReference type="ARBA" id="ARBA00004479"/>
    </source>
</evidence>
<dbReference type="Pfam" id="PF08263">
    <property type="entry name" value="LRRNT_2"/>
    <property type="match status" value="1"/>
</dbReference>
<evidence type="ECO:0000256" key="5">
    <source>
        <dbReference type="ARBA" id="ARBA00022679"/>
    </source>
</evidence>
<evidence type="ECO:0000259" key="19">
    <source>
        <dbReference type="PROSITE" id="PS50011"/>
    </source>
</evidence>
<evidence type="ECO:0000256" key="13">
    <source>
        <dbReference type="ARBA" id="ARBA00023136"/>
    </source>
</evidence>
<dbReference type="GO" id="GO:0099402">
    <property type="term" value="P:plant organ development"/>
    <property type="evidence" value="ECO:0007669"/>
    <property type="project" value="UniProtKB-ARBA"/>
</dbReference>
<evidence type="ECO:0000256" key="9">
    <source>
        <dbReference type="ARBA" id="ARBA00022741"/>
    </source>
</evidence>
<evidence type="ECO:0000313" key="21">
    <source>
        <dbReference type="Proteomes" id="UP001371456"/>
    </source>
</evidence>
<evidence type="ECO:0000256" key="6">
    <source>
        <dbReference type="ARBA" id="ARBA00022692"/>
    </source>
</evidence>
<dbReference type="GO" id="GO:0005886">
    <property type="term" value="C:plasma membrane"/>
    <property type="evidence" value="ECO:0007669"/>
    <property type="project" value="UniProtKB-SubCell"/>
</dbReference>
<feature type="domain" description="Protein kinase" evidence="19">
    <location>
        <begin position="842"/>
        <end position="1122"/>
    </location>
</feature>
<dbReference type="SUPFAM" id="SSF52047">
    <property type="entry name" value="RNI-like"/>
    <property type="match status" value="1"/>
</dbReference>
<dbReference type="Gene3D" id="1.10.510.10">
    <property type="entry name" value="Transferase(Phosphotransferase) domain 1"/>
    <property type="match status" value="1"/>
</dbReference>
<reference evidence="20 21" key="1">
    <citation type="submission" date="2024-02" db="EMBL/GenBank/DDBJ databases">
        <title>de novo genome assembly of Solanum bulbocastanum strain 11H21.</title>
        <authorList>
            <person name="Hosaka A.J."/>
        </authorList>
    </citation>
    <scope>NUCLEOTIDE SEQUENCE [LARGE SCALE GENOMIC DNA]</scope>
    <source>
        <tissue evidence="20">Young leaves</tissue>
    </source>
</reference>
<comment type="caution">
    <text evidence="20">The sequence shown here is derived from an EMBL/GenBank/DDBJ whole genome shotgun (WGS) entry which is preliminary data.</text>
</comment>
<keyword evidence="10" id="KW-0418">Kinase</keyword>
<dbReference type="GO" id="GO:0004672">
    <property type="term" value="F:protein kinase activity"/>
    <property type="evidence" value="ECO:0007669"/>
    <property type="project" value="InterPro"/>
</dbReference>
<dbReference type="Pfam" id="PF00560">
    <property type="entry name" value="LRR_1"/>
    <property type="match status" value="7"/>
</dbReference>
<keyword evidence="7 18" id="KW-0732">Signal</keyword>
<name>A0AAN8YJA7_SOLBU</name>
<keyword evidence="15" id="KW-0325">Glycoprotein</keyword>
<dbReference type="PANTHER" id="PTHR48053:SF160">
    <property type="entry name" value="PROTEIN KINASE DOMAIN-CONTAINING PROTEIN"/>
    <property type="match status" value="1"/>
</dbReference>
<evidence type="ECO:0000256" key="7">
    <source>
        <dbReference type="ARBA" id="ARBA00022729"/>
    </source>
</evidence>
<dbReference type="InterPro" id="IPR001611">
    <property type="entry name" value="Leu-rich_rpt"/>
</dbReference>
<evidence type="ECO:0000256" key="4">
    <source>
        <dbReference type="ARBA" id="ARBA00022614"/>
    </source>
</evidence>
<dbReference type="EMBL" id="JBANQN010000003">
    <property type="protein sequence ID" value="KAK6794695.1"/>
    <property type="molecule type" value="Genomic_DNA"/>
</dbReference>
<feature type="chain" id="PRO_5043028854" description="Protein kinase domain-containing protein" evidence="18">
    <location>
        <begin position="22"/>
        <end position="1175"/>
    </location>
</feature>
<keyword evidence="8" id="KW-0677">Repeat</keyword>
<evidence type="ECO:0000313" key="20">
    <source>
        <dbReference type="EMBL" id="KAK6794695.1"/>
    </source>
</evidence>
<dbReference type="InterPro" id="IPR008271">
    <property type="entry name" value="Ser/Thr_kinase_AS"/>
</dbReference>
<gene>
    <name evidence="20" type="ORF">RDI58_008148</name>
</gene>
<evidence type="ECO:0000256" key="12">
    <source>
        <dbReference type="ARBA" id="ARBA00022989"/>
    </source>
</evidence>
<keyword evidence="6 17" id="KW-0812">Transmembrane</keyword>
<keyword evidence="12 17" id="KW-1133">Transmembrane helix</keyword>
<dbReference type="Pfam" id="PF12799">
    <property type="entry name" value="LRR_4"/>
    <property type="match status" value="1"/>
</dbReference>
<dbReference type="InterPro" id="IPR003591">
    <property type="entry name" value="Leu-rich_rpt_typical-subtyp"/>
</dbReference>
<dbReference type="InterPro" id="IPR017441">
    <property type="entry name" value="Protein_kinase_ATP_BS"/>
</dbReference>
<feature type="binding site" evidence="16">
    <location>
        <position position="872"/>
    </location>
    <ligand>
        <name>ATP</name>
        <dbReference type="ChEBI" id="CHEBI:30616"/>
    </ligand>
</feature>
<dbReference type="FunFam" id="1.10.510.10:FF:000388">
    <property type="entry name" value="Leucine-rich repeat receptor-like tyrosine-protein kinase PXC3"/>
    <property type="match status" value="1"/>
</dbReference>
<dbReference type="FunFam" id="3.80.10.10:FF:000400">
    <property type="entry name" value="Nuclear pore complex protein NUP107"/>
    <property type="match status" value="1"/>
</dbReference>
<comment type="similarity">
    <text evidence="3">Belongs to the protein kinase superfamily. Ser/Thr protein kinase family.</text>
</comment>
<dbReference type="Gene3D" id="3.80.10.10">
    <property type="entry name" value="Ribonuclease Inhibitor"/>
    <property type="match status" value="5"/>
</dbReference>
<dbReference type="FunFam" id="3.80.10.10:FF:000385">
    <property type="entry name" value="Leucine-rich repeat family protein"/>
    <property type="match status" value="1"/>
</dbReference>
<dbReference type="InterPro" id="IPR051716">
    <property type="entry name" value="Plant_RL_S/T_kinase"/>
</dbReference>
<evidence type="ECO:0000256" key="17">
    <source>
        <dbReference type="SAM" id="Phobius"/>
    </source>
</evidence>
<dbReference type="SMART" id="SM00369">
    <property type="entry name" value="LRR_TYP"/>
    <property type="match status" value="8"/>
</dbReference>
<evidence type="ECO:0000256" key="10">
    <source>
        <dbReference type="ARBA" id="ARBA00022777"/>
    </source>
</evidence>
<dbReference type="AlphaFoldDB" id="A0AAN8YJA7"/>
<dbReference type="InterPro" id="IPR011009">
    <property type="entry name" value="Kinase-like_dom_sf"/>
</dbReference>
<dbReference type="GO" id="GO:0005524">
    <property type="term" value="F:ATP binding"/>
    <property type="evidence" value="ECO:0007669"/>
    <property type="project" value="UniProtKB-UniRule"/>
</dbReference>
<keyword evidence="11 16" id="KW-0067">ATP-binding</keyword>
<evidence type="ECO:0000256" key="8">
    <source>
        <dbReference type="ARBA" id="ARBA00022737"/>
    </source>
</evidence>
<dbReference type="Pfam" id="PF13855">
    <property type="entry name" value="LRR_8"/>
    <property type="match status" value="1"/>
</dbReference>
<evidence type="ECO:0000256" key="1">
    <source>
        <dbReference type="ARBA" id="ARBA00004236"/>
    </source>
</evidence>
<dbReference type="SUPFAM" id="SSF56112">
    <property type="entry name" value="Protein kinase-like (PK-like)"/>
    <property type="match status" value="1"/>
</dbReference>
<dbReference type="SMART" id="SM00220">
    <property type="entry name" value="S_TKc"/>
    <property type="match status" value="1"/>
</dbReference>
<feature type="transmembrane region" description="Helical" evidence="17">
    <location>
        <begin position="779"/>
        <end position="802"/>
    </location>
</feature>
<evidence type="ECO:0000256" key="14">
    <source>
        <dbReference type="ARBA" id="ARBA00023170"/>
    </source>
</evidence>
<keyword evidence="14" id="KW-0675">Receptor</keyword>
<dbReference type="InterPro" id="IPR025875">
    <property type="entry name" value="Leu-rich_rpt_4"/>
</dbReference>
<dbReference type="Gene3D" id="3.30.200.20">
    <property type="entry name" value="Phosphorylase Kinase, domain 1"/>
    <property type="match status" value="1"/>
</dbReference>
<dbReference type="PANTHER" id="PTHR48053">
    <property type="entry name" value="LEUCINE RICH REPEAT FAMILY PROTEIN, EXPRESSED"/>
    <property type="match status" value="1"/>
</dbReference>
<dbReference type="PRINTS" id="PR00019">
    <property type="entry name" value="LEURICHRPT"/>
</dbReference>
<dbReference type="GO" id="GO:0009653">
    <property type="term" value="P:anatomical structure morphogenesis"/>
    <property type="evidence" value="ECO:0007669"/>
    <property type="project" value="UniProtKB-ARBA"/>
</dbReference>
<dbReference type="InterPro" id="IPR000719">
    <property type="entry name" value="Prot_kinase_dom"/>
</dbReference>
<dbReference type="SUPFAM" id="SSF52058">
    <property type="entry name" value="L domain-like"/>
    <property type="match status" value="2"/>
</dbReference>
<evidence type="ECO:0000256" key="15">
    <source>
        <dbReference type="ARBA" id="ARBA00023180"/>
    </source>
</evidence>
<dbReference type="GO" id="GO:0050832">
    <property type="term" value="P:defense response to fungus"/>
    <property type="evidence" value="ECO:0007669"/>
    <property type="project" value="UniProtKB-ARBA"/>
</dbReference>
<dbReference type="FunFam" id="3.80.10.10:FF:000095">
    <property type="entry name" value="LRR receptor-like serine/threonine-protein kinase GSO1"/>
    <property type="match status" value="1"/>
</dbReference>
<dbReference type="InterPro" id="IPR032675">
    <property type="entry name" value="LRR_dom_sf"/>
</dbReference>
<sequence>MFLFLVNCLLFFANFFAVFSASSPQDSVHLIGFRNSLPELSQHLLPWNQSVSHCRWKGVTCYSDTTSHVKSLNLTDLFLPGTLDKAFPNLCRLPRLVSLDLSGNHFTGGIPDMLANCSQLDTILLNDNRFSGSIPPEIFKSSKLIKLDLGLNQLTGTIPSEVSLSTNLQHLGLWNNFLSGNIPKELFDLPNLTHLHLYTNELIGPLPEFPSSCSLSELFIYENRFSGSLPITLGNCHNLTSFSASSAHLGGVISPEVFRGLSNLEFLYLDDNNFEEEIPETLWNGSLQELALSLNKFNGSISEKIGGSHQINYIDLSVNKLTGQLPRSVGRLKNLNKLFLYDNMLSGSLPAELGNCTSLVAISLVTNFIGGEIPLELCNLHSLIKFQVYGNQIQGQIPECIGRISGLEELDLSENRLIGKIPPGITNMTKLVLLSLAHNNLTGEVPPNLGKNNFPGLFKVDLGYNNFSGPIPSELCNGNRLGVLVLENNSFNGSFPTYLAKCESLYRVKLPNNNLQGSIPDYIEKNEKISYLNVRGNMLAGRIPAAFGYWTNLSTIDLSENMFSGSIPAEMGKLQNLVRLNISSNRLTGKIPLQLSYSAKLAELDLSNNNLSGRIPKEIASSSVLTKLLLQDNKLSGALPDTFSSSQKLVKLQLGDNLLEGSIPCSLSKLREPNVALNLSMNKFSGQIPGCLSNLDNLEILDISSNNLSGAIPSKMDKMRSLSFLNISFNNLSGKVPILWEKLLSSHSGTSQGNPGLCLSDTENSNCKHVKKSQINWKALAGVISGFVLSMAVIAVAIYLLVTRIQHPSLLNKHRLVKYQSEIDDLPDRIKFEDIVHATEGWSEKYVIGRGKHGTVYKMESAKSKKLWAVKKVDLAQRAFSNEMRTLNSVRHRNLVRLGGYCTRYGYGFILTEFIPGGTLHDVLHQRKPPVVLDWESRHRIALGVAQGLSYLHHDSVPQIIHRDLKSDNVMLDTEMEPRIGDFGIAKTVSDSDENSTNSKIVGTLGYIAPENAYSVQLTEKSDVYSYGVLLLELFCKKMPVDPSFEEGLDIVSWMRKNLHRSDNNFLHFLDEEISFWYIEEQWKALKMVYLALQCAELEASTRPAMRDVILNNNVDITHIWVTTGLLTRLDSGMANTQENQMREYSNSPWRIINQNSVERRYARGERTNWQDYCK</sequence>
<evidence type="ECO:0000256" key="16">
    <source>
        <dbReference type="PROSITE-ProRule" id="PRU10141"/>
    </source>
</evidence>
<accession>A0AAN8YJA7</accession>
<dbReference type="PROSITE" id="PS00108">
    <property type="entry name" value="PROTEIN_KINASE_ST"/>
    <property type="match status" value="1"/>
</dbReference>
<dbReference type="PROSITE" id="PS00107">
    <property type="entry name" value="PROTEIN_KINASE_ATP"/>
    <property type="match status" value="1"/>
</dbReference>
<keyword evidence="21" id="KW-1185">Reference proteome</keyword>
<dbReference type="PROSITE" id="PS50011">
    <property type="entry name" value="PROTEIN_KINASE_DOM"/>
    <property type="match status" value="1"/>
</dbReference>
<keyword evidence="4" id="KW-0433">Leucine-rich repeat</keyword>
<dbReference type="Pfam" id="PF00069">
    <property type="entry name" value="Pkinase"/>
    <property type="match status" value="1"/>
</dbReference>
<keyword evidence="9 16" id="KW-0547">Nucleotide-binding</keyword>
<proteinExistence type="inferred from homology"/>
<evidence type="ECO:0000256" key="18">
    <source>
        <dbReference type="SAM" id="SignalP"/>
    </source>
</evidence>
<comment type="subcellular location">
    <subcellularLocation>
        <location evidence="1">Cell membrane</location>
    </subcellularLocation>
    <subcellularLocation>
        <location evidence="2">Membrane</location>
        <topology evidence="2">Single-pass type I membrane protein</topology>
    </subcellularLocation>
</comment>
<evidence type="ECO:0000256" key="11">
    <source>
        <dbReference type="ARBA" id="ARBA00022840"/>
    </source>
</evidence>